<dbReference type="RefSeq" id="WP_069024170.1">
    <property type="nucleotide sequence ID" value="NZ_LVJZ01000003.1"/>
</dbReference>
<dbReference type="Pfam" id="PF01322">
    <property type="entry name" value="Cytochrom_C_2"/>
    <property type="match status" value="1"/>
</dbReference>
<keyword evidence="2 7" id="KW-0349">Heme</keyword>
<protein>
    <recommendedName>
        <fullName evidence="11">Cytochrome C</fullName>
    </recommendedName>
</protein>
<dbReference type="InterPro" id="IPR010980">
    <property type="entry name" value="Cyt_c/b562"/>
</dbReference>
<comment type="caution">
    <text evidence="9">The sequence shown here is derived from an EMBL/GenBank/DDBJ whole genome shotgun (WGS) entry which is preliminary data.</text>
</comment>
<dbReference type="Gene3D" id="1.20.120.10">
    <property type="entry name" value="Cytochrome c/b562"/>
    <property type="match status" value="1"/>
</dbReference>
<evidence type="ECO:0000313" key="10">
    <source>
        <dbReference type="Proteomes" id="UP000094849"/>
    </source>
</evidence>
<dbReference type="STRING" id="1818881.A3196_03985"/>
<comment type="PTM">
    <text evidence="7">Binds 1 heme group per subunit.</text>
</comment>
<dbReference type="GO" id="GO:0005506">
    <property type="term" value="F:iron ion binding"/>
    <property type="evidence" value="ECO:0007669"/>
    <property type="project" value="InterPro"/>
</dbReference>
<dbReference type="GO" id="GO:0022900">
    <property type="term" value="P:electron transport chain"/>
    <property type="evidence" value="ECO:0007669"/>
    <property type="project" value="InterPro"/>
</dbReference>
<gene>
    <name evidence="9" type="ORF">A3196_03985</name>
</gene>
<dbReference type="PRINTS" id="PR00608">
    <property type="entry name" value="CYTCHROMECII"/>
</dbReference>
<proteinExistence type="predicted"/>
<keyword evidence="5 6" id="KW-0408">Iron</keyword>
<feature type="signal peptide" evidence="8">
    <location>
        <begin position="1"/>
        <end position="29"/>
    </location>
</feature>
<evidence type="ECO:0008006" key="11">
    <source>
        <dbReference type="Google" id="ProtNLM"/>
    </source>
</evidence>
<dbReference type="PROSITE" id="PS51009">
    <property type="entry name" value="CYTCII"/>
    <property type="match status" value="1"/>
</dbReference>
<dbReference type="Proteomes" id="UP000094849">
    <property type="component" value="Unassembled WGS sequence"/>
</dbReference>
<keyword evidence="4" id="KW-0249">Electron transport</keyword>
<keyword evidence="10" id="KW-1185">Reference proteome</keyword>
<reference evidence="9 10" key="1">
    <citation type="submission" date="2016-03" db="EMBL/GenBank/DDBJ databases">
        <title>Chemosynthetic sulphur-oxidizing symbionts of marine invertebrate animals are capable of nitrogen fixation.</title>
        <authorList>
            <person name="Petersen J.M."/>
            <person name="Kemper A."/>
            <person name="Gruber-Vodicka H."/>
            <person name="Cardini U."/>
            <person name="Geest Mvander."/>
            <person name="Kleiner M."/>
            <person name="Bulgheresi S."/>
            <person name="Fussmann M."/>
            <person name="Herbold C."/>
            <person name="Seah B.K.B."/>
            <person name="Antony C.Paul."/>
            <person name="Liu D."/>
            <person name="Belitz A."/>
            <person name="Weber M."/>
        </authorList>
    </citation>
    <scope>NUCLEOTIDE SEQUENCE [LARGE SCALE GENOMIC DNA]</scope>
    <source>
        <strain evidence="9">G_D</strain>
    </source>
</reference>
<feature type="binding site" description="covalent" evidence="7">
    <location>
        <position position="146"/>
    </location>
    <ligand>
        <name>heme c</name>
        <dbReference type="ChEBI" id="CHEBI:61717"/>
    </ligand>
</feature>
<name>A0A1E2UMU5_9GAMM</name>
<dbReference type="GO" id="GO:0042597">
    <property type="term" value="C:periplasmic space"/>
    <property type="evidence" value="ECO:0007669"/>
    <property type="project" value="InterPro"/>
</dbReference>
<evidence type="ECO:0000256" key="3">
    <source>
        <dbReference type="ARBA" id="ARBA00022723"/>
    </source>
</evidence>
<feature type="binding site" description="axial binding residue" evidence="6">
    <location>
        <position position="150"/>
    </location>
    <ligand>
        <name>heme c</name>
        <dbReference type="ChEBI" id="CHEBI:61717"/>
    </ligand>
    <ligandPart>
        <name>Fe</name>
        <dbReference type="ChEBI" id="CHEBI:18248"/>
    </ligandPart>
</feature>
<evidence type="ECO:0000256" key="5">
    <source>
        <dbReference type="ARBA" id="ARBA00023004"/>
    </source>
</evidence>
<keyword evidence="3 6" id="KW-0479">Metal-binding</keyword>
<evidence type="ECO:0000256" key="2">
    <source>
        <dbReference type="ARBA" id="ARBA00022617"/>
    </source>
</evidence>
<evidence type="ECO:0000256" key="8">
    <source>
        <dbReference type="SAM" id="SignalP"/>
    </source>
</evidence>
<evidence type="ECO:0000256" key="7">
    <source>
        <dbReference type="PIRSR" id="PIRSR000027-2"/>
    </source>
</evidence>
<dbReference type="AlphaFoldDB" id="A0A1E2UMU5"/>
<evidence type="ECO:0000256" key="4">
    <source>
        <dbReference type="ARBA" id="ARBA00022982"/>
    </source>
</evidence>
<dbReference type="GO" id="GO:0009055">
    <property type="term" value="F:electron transfer activity"/>
    <property type="evidence" value="ECO:0007669"/>
    <property type="project" value="InterPro"/>
</dbReference>
<dbReference type="InterPro" id="IPR015984">
    <property type="entry name" value="Cyt_c_prime_subgr"/>
</dbReference>
<evidence type="ECO:0000256" key="1">
    <source>
        <dbReference type="ARBA" id="ARBA00022448"/>
    </source>
</evidence>
<dbReference type="SUPFAM" id="SSF47175">
    <property type="entry name" value="Cytochromes"/>
    <property type="match status" value="1"/>
</dbReference>
<dbReference type="InterPro" id="IPR012127">
    <property type="entry name" value="Cyt_c_prime"/>
</dbReference>
<dbReference type="InterPro" id="IPR002321">
    <property type="entry name" value="Cyt_c_II"/>
</dbReference>
<dbReference type="EMBL" id="LVJZ01000003">
    <property type="protein sequence ID" value="ODB95991.1"/>
    <property type="molecule type" value="Genomic_DNA"/>
</dbReference>
<sequence length="155" mass="17088">MKSRHSLIARTLGLSATFLLLHSSVPAVAGEIEKAVEYRQGVMNVFSWNMKAMGDMMKGKTEFDKGRFADHAQELSNASKFKLMNGFPEDSESDESDALAEIWMDFEDFESKYQDFGSAAQALEKVAQGGDKGSMGAALKKTGKSCKACHKKYKN</sequence>
<feature type="binding site" description="covalent" evidence="7">
    <location>
        <position position="149"/>
    </location>
    <ligand>
        <name>heme c</name>
        <dbReference type="ChEBI" id="CHEBI:61717"/>
    </ligand>
</feature>
<dbReference type="PIRSF" id="PIRSF000027">
    <property type="entry name" value="Cytc_c_prime"/>
    <property type="match status" value="1"/>
</dbReference>
<evidence type="ECO:0000256" key="6">
    <source>
        <dbReference type="PIRSR" id="PIRSR000027-1"/>
    </source>
</evidence>
<evidence type="ECO:0000313" key="9">
    <source>
        <dbReference type="EMBL" id="ODB95991.1"/>
    </source>
</evidence>
<keyword evidence="1" id="KW-0813">Transport</keyword>
<keyword evidence="8" id="KW-0732">Signal</keyword>
<dbReference type="GO" id="GO:0020037">
    <property type="term" value="F:heme binding"/>
    <property type="evidence" value="ECO:0007669"/>
    <property type="project" value="InterPro"/>
</dbReference>
<organism evidence="9 10">
    <name type="scientific">Candidatus Thiodiazotropha endoloripes</name>
    <dbReference type="NCBI Taxonomy" id="1818881"/>
    <lineage>
        <taxon>Bacteria</taxon>
        <taxon>Pseudomonadati</taxon>
        <taxon>Pseudomonadota</taxon>
        <taxon>Gammaproteobacteria</taxon>
        <taxon>Chromatiales</taxon>
        <taxon>Sedimenticolaceae</taxon>
        <taxon>Candidatus Thiodiazotropha</taxon>
    </lineage>
</organism>
<accession>A0A1E2UMU5</accession>
<feature type="chain" id="PRO_5009119035" description="Cytochrome C" evidence="8">
    <location>
        <begin position="30"/>
        <end position="155"/>
    </location>
</feature>